<protein>
    <submittedName>
        <fullName evidence="2">Uncharacterized protein</fullName>
    </submittedName>
</protein>
<organism evidence="2 3">
    <name type="scientific">Stephania cephalantha</name>
    <dbReference type="NCBI Taxonomy" id="152367"/>
    <lineage>
        <taxon>Eukaryota</taxon>
        <taxon>Viridiplantae</taxon>
        <taxon>Streptophyta</taxon>
        <taxon>Embryophyta</taxon>
        <taxon>Tracheophyta</taxon>
        <taxon>Spermatophyta</taxon>
        <taxon>Magnoliopsida</taxon>
        <taxon>Ranunculales</taxon>
        <taxon>Menispermaceae</taxon>
        <taxon>Menispermoideae</taxon>
        <taxon>Cissampelideae</taxon>
        <taxon>Stephania</taxon>
    </lineage>
</organism>
<feature type="transmembrane region" description="Helical" evidence="1">
    <location>
        <begin position="20"/>
        <end position="39"/>
    </location>
</feature>
<comment type="caution">
    <text evidence="2">The sequence shown here is derived from an EMBL/GenBank/DDBJ whole genome shotgun (WGS) entry which is preliminary data.</text>
</comment>
<sequence>MREFGKKFLFHVLNRFHHKFIICNISSGTCFVNVILPSLRYKMVYYAIKIVSMYSDTVLVVSGVQMSHVEFFLFFFPSILLSLLCVKMVIYTLFSIWNVCCLVVDIQFVVSF</sequence>
<dbReference type="AlphaFoldDB" id="A0AAP0HY72"/>
<keyword evidence="3" id="KW-1185">Reference proteome</keyword>
<accession>A0AAP0HY72</accession>
<evidence type="ECO:0000256" key="1">
    <source>
        <dbReference type="SAM" id="Phobius"/>
    </source>
</evidence>
<dbReference type="Proteomes" id="UP001419268">
    <property type="component" value="Unassembled WGS sequence"/>
</dbReference>
<keyword evidence="1" id="KW-0472">Membrane</keyword>
<name>A0AAP0HY72_9MAGN</name>
<keyword evidence="1" id="KW-1133">Transmembrane helix</keyword>
<keyword evidence="1" id="KW-0812">Transmembrane</keyword>
<evidence type="ECO:0000313" key="2">
    <source>
        <dbReference type="EMBL" id="KAK9100740.1"/>
    </source>
</evidence>
<gene>
    <name evidence="2" type="ORF">Scep_024170</name>
</gene>
<proteinExistence type="predicted"/>
<reference evidence="2 3" key="1">
    <citation type="submission" date="2024-01" db="EMBL/GenBank/DDBJ databases">
        <title>Genome assemblies of Stephania.</title>
        <authorList>
            <person name="Yang L."/>
        </authorList>
    </citation>
    <scope>NUCLEOTIDE SEQUENCE [LARGE SCALE GENOMIC DNA]</scope>
    <source>
        <strain evidence="2">JXDWG</strain>
        <tissue evidence="2">Leaf</tissue>
    </source>
</reference>
<evidence type="ECO:0000313" key="3">
    <source>
        <dbReference type="Proteomes" id="UP001419268"/>
    </source>
</evidence>
<dbReference type="EMBL" id="JBBNAG010000010">
    <property type="protein sequence ID" value="KAK9100740.1"/>
    <property type="molecule type" value="Genomic_DNA"/>
</dbReference>